<proteinExistence type="predicted"/>
<evidence type="ECO:0000313" key="1">
    <source>
        <dbReference type="EMBL" id="JAE33767.1"/>
    </source>
</evidence>
<name>A0A0A9HAJ4_ARUDO</name>
<dbReference type="AlphaFoldDB" id="A0A0A9HAJ4"/>
<reference evidence="1" key="2">
    <citation type="journal article" date="2015" name="Data Brief">
        <title>Shoot transcriptome of the giant reed, Arundo donax.</title>
        <authorList>
            <person name="Barrero R.A."/>
            <person name="Guerrero F.D."/>
            <person name="Moolhuijzen P."/>
            <person name="Goolsby J.A."/>
            <person name="Tidwell J."/>
            <person name="Bellgard S.E."/>
            <person name="Bellgard M.I."/>
        </authorList>
    </citation>
    <scope>NUCLEOTIDE SEQUENCE</scope>
    <source>
        <tissue evidence="1">Shoot tissue taken approximately 20 cm above the soil surface</tissue>
    </source>
</reference>
<protein>
    <submittedName>
        <fullName evidence="1">Uncharacterized protein</fullName>
    </submittedName>
</protein>
<sequence length="32" mass="3683">MISAPGLLWSMVAMRSERRSLRSSTSRCRLLM</sequence>
<organism evidence="1">
    <name type="scientific">Arundo donax</name>
    <name type="common">Giant reed</name>
    <name type="synonym">Donax arundinaceus</name>
    <dbReference type="NCBI Taxonomy" id="35708"/>
    <lineage>
        <taxon>Eukaryota</taxon>
        <taxon>Viridiplantae</taxon>
        <taxon>Streptophyta</taxon>
        <taxon>Embryophyta</taxon>
        <taxon>Tracheophyta</taxon>
        <taxon>Spermatophyta</taxon>
        <taxon>Magnoliopsida</taxon>
        <taxon>Liliopsida</taxon>
        <taxon>Poales</taxon>
        <taxon>Poaceae</taxon>
        <taxon>PACMAD clade</taxon>
        <taxon>Arundinoideae</taxon>
        <taxon>Arundineae</taxon>
        <taxon>Arundo</taxon>
    </lineage>
</organism>
<accession>A0A0A9HAJ4</accession>
<dbReference type="EMBL" id="GBRH01164129">
    <property type="protein sequence ID" value="JAE33767.1"/>
    <property type="molecule type" value="Transcribed_RNA"/>
</dbReference>
<reference evidence="1" key="1">
    <citation type="submission" date="2014-09" db="EMBL/GenBank/DDBJ databases">
        <authorList>
            <person name="Magalhaes I.L.F."/>
            <person name="Oliveira U."/>
            <person name="Santos F.R."/>
            <person name="Vidigal T.H.D.A."/>
            <person name="Brescovit A.D."/>
            <person name="Santos A.J."/>
        </authorList>
    </citation>
    <scope>NUCLEOTIDE SEQUENCE</scope>
    <source>
        <tissue evidence="1">Shoot tissue taken approximately 20 cm above the soil surface</tissue>
    </source>
</reference>